<proteinExistence type="predicted"/>
<dbReference type="Proteomes" id="UP000597668">
    <property type="component" value="Unassembled WGS sequence"/>
</dbReference>
<evidence type="ECO:0000313" key="3">
    <source>
        <dbReference type="Proteomes" id="UP000597668"/>
    </source>
</evidence>
<reference evidence="2" key="1">
    <citation type="submission" date="2020-08" db="EMBL/GenBank/DDBJ databases">
        <authorList>
            <person name="Liu C."/>
            <person name="Sun Q."/>
        </authorList>
    </citation>
    <scope>NUCLEOTIDE SEQUENCE</scope>
    <source>
        <strain evidence="2">NSJ-65</strain>
    </source>
</reference>
<evidence type="ECO:0000259" key="1">
    <source>
        <dbReference type="Pfam" id="PF14594"/>
    </source>
</evidence>
<keyword evidence="3" id="KW-1185">Reference proteome</keyword>
<dbReference type="Pfam" id="PF14594">
    <property type="entry name" value="Sipho_Gp37"/>
    <property type="match status" value="1"/>
</dbReference>
<sequence length="345" mass="39012">MELLALNKEFQPLVYVPYINLQWEREYYTFGQFSVQILAADYDPAMTYLYTPDRPETGIIQKIELEETIKGRFVQLSGFFLEKILDDKIVYPTFYASGMMETTVRSMVQAYKGDIPLLSLGAAAGLGNSVIWQETGGHLGTVGYEKLQTQELSQRCLYDYQQNKITYAVWQGLDRTQAQTVNNFVVFSDGFRNLSKVQASLDSSNYKNYAVVAGEGEGTARKVAYADLSSGGYRQMLFVDAKNERYDAAEQTEEEYLAGLRQKGLEKLLDYQVVQNIEVDVSQGTFQYLRDFDLGDRVDVVISDIGVSLEARIVSVHEVIKRGQHTVSIELGNKKLTAYKKARIA</sequence>
<name>A0A8J6IQQ3_9FIRM</name>
<dbReference type="RefSeq" id="WP_186488663.1">
    <property type="nucleotide sequence ID" value="NZ_JACOGI010000003.1"/>
</dbReference>
<dbReference type="AlphaFoldDB" id="A0A8J6IQQ3"/>
<feature type="domain" description="Gp28/Gp37-like" evidence="1">
    <location>
        <begin position="18"/>
        <end position="333"/>
    </location>
</feature>
<dbReference type="EMBL" id="JACOGI010000003">
    <property type="protein sequence ID" value="MBC3517222.1"/>
    <property type="molecule type" value="Genomic_DNA"/>
</dbReference>
<organism evidence="2 3">
    <name type="scientific">Neobittarella massiliensis</name>
    <name type="common">ex Bilen et al. 2018</name>
    <dbReference type="NCBI Taxonomy" id="2041842"/>
    <lineage>
        <taxon>Bacteria</taxon>
        <taxon>Bacillati</taxon>
        <taxon>Bacillota</taxon>
        <taxon>Clostridia</taxon>
        <taxon>Eubacteriales</taxon>
        <taxon>Oscillospiraceae</taxon>
        <taxon>Neobittarella (ex Bilen et al. 2018)</taxon>
    </lineage>
</organism>
<gene>
    <name evidence="2" type="ORF">H8K20_12560</name>
</gene>
<accession>A0A8J6IQQ3</accession>
<protein>
    <submittedName>
        <fullName evidence="2">Siphovirus ReqiPepy6 Gp37-like family protein</fullName>
    </submittedName>
</protein>
<dbReference type="InterPro" id="IPR029432">
    <property type="entry name" value="Gp28/Gp37-like_dom"/>
</dbReference>
<evidence type="ECO:0000313" key="2">
    <source>
        <dbReference type="EMBL" id="MBC3517222.1"/>
    </source>
</evidence>
<comment type="caution">
    <text evidence="2">The sequence shown here is derived from an EMBL/GenBank/DDBJ whole genome shotgun (WGS) entry which is preliminary data.</text>
</comment>